<dbReference type="Proteomes" id="UP000632454">
    <property type="component" value="Unassembled WGS sequence"/>
</dbReference>
<gene>
    <name evidence="2" type="ORF">GCM10007298_12030</name>
</gene>
<protein>
    <submittedName>
        <fullName evidence="2">Uncharacterized protein</fullName>
    </submittedName>
</protein>
<dbReference type="EMBL" id="BMCS01000001">
    <property type="protein sequence ID" value="GGF17620.1"/>
    <property type="molecule type" value="Genomic_DNA"/>
</dbReference>
<sequence length="47" mass="5152">MNPLDNPLRVCDDADRLEQLTELGADPAGLEEYPHTDHATPALDAHI</sequence>
<feature type="region of interest" description="Disordered" evidence="1">
    <location>
        <begin position="24"/>
        <end position="47"/>
    </location>
</feature>
<evidence type="ECO:0000313" key="3">
    <source>
        <dbReference type="Proteomes" id="UP000632454"/>
    </source>
</evidence>
<evidence type="ECO:0000256" key="1">
    <source>
        <dbReference type="SAM" id="MobiDB-lite"/>
    </source>
</evidence>
<proteinExistence type="predicted"/>
<organism evidence="2 3">
    <name type="scientific">Williamsia phyllosphaerae</name>
    <dbReference type="NCBI Taxonomy" id="885042"/>
    <lineage>
        <taxon>Bacteria</taxon>
        <taxon>Bacillati</taxon>
        <taxon>Actinomycetota</taxon>
        <taxon>Actinomycetes</taxon>
        <taxon>Mycobacteriales</taxon>
        <taxon>Nocardiaceae</taxon>
        <taxon>Williamsia</taxon>
    </lineage>
</organism>
<name>A0ABQ1UF54_9NOCA</name>
<accession>A0ABQ1UF54</accession>
<keyword evidence="3" id="KW-1185">Reference proteome</keyword>
<comment type="caution">
    <text evidence="2">The sequence shown here is derived from an EMBL/GenBank/DDBJ whole genome shotgun (WGS) entry which is preliminary data.</text>
</comment>
<evidence type="ECO:0000313" key="2">
    <source>
        <dbReference type="EMBL" id="GGF17620.1"/>
    </source>
</evidence>
<dbReference type="RefSeq" id="WP_188487823.1">
    <property type="nucleotide sequence ID" value="NZ_BMCS01000001.1"/>
</dbReference>
<reference evidence="3" key="1">
    <citation type="journal article" date="2019" name="Int. J. Syst. Evol. Microbiol.">
        <title>The Global Catalogue of Microorganisms (GCM) 10K type strain sequencing project: providing services to taxonomists for standard genome sequencing and annotation.</title>
        <authorList>
            <consortium name="The Broad Institute Genomics Platform"/>
            <consortium name="The Broad Institute Genome Sequencing Center for Infectious Disease"/>
            <person name="Wu L."/>
            <person name="Ma J."/>
        </authorList>
    </citation>
    <scope>NUCLEOTIDE SEQUENCE [LARGE SCALE GENOMIC DNA]</scope>
    <source>
        <strain evidence="3">CCM 7855</strain>
    </source>
</reference>